<evidence type="ECO:0000313" key="1">
    <source>
        <dbReference type="EMBL" id="OQP59231.1"/>
    </source>
</evidence>
<dbReference type="Proteomes" id="UP000192796">
    <property type="component" value="Unassembled WGS sequence"/>
</dbReference>
<dbReference type="STRING" id="1703345.A3860_38275"/>
<reference evidence="1 2" key="1">
    <citation type="submission" date="2016-03" db="EMBL/GenBank/DDBJ databases">
        <title>Niastella vici sp. nov., isolated from farmland soil.</title>
        <authorList>
            <person name="Chen L."/>
            <person name="Wang D."/>
            <person name="Yang S."/>
            <person name="Wang G."/>
        </authorList>
    </citation>
    <scope>NUCLEOTIDE SEQUENCE [LARGE SCALE GENOMIC DNA]</scope>
    <source>
        <strain evidence="1 2">DJ57</strain>
    </source>
</reference>
<name>A0A1V9FLR4_9BACT</name>
<evidence type="ECO:0000313" key="2">
    <source>
        <dbReference type="Proteomes" id="UP000192796"/>
    </source>
</evidence>
<accession>A0A1V9FLR4</accession>
<comment type="caution">
    <text evidence="1">The sequence shown here is derived from an EMBL/GenBank/DDBJ whole genome shotgun (WGS) entry which is preliminary data.</text>
</comment>
<dbReference type="AlphaFoldDB" id="A0A1V9FLR4"/>
<organism evidence="1 2">
    <name type="scientific">Niastella vici</name>
    <dbReference type="NCBI Taxonomy" id="1703345"/>
    <lineage>
        <taxon>Bacteria</taxon>
        <taxon>Pseudomonadati</taxon>
        <taxon>Bacteroidota</taxon>
        <taxon>Chitinophagia</taxon>
        <taxon>Chitinophagales</taxon>
        <taxon>Chitinophagaceae</taxon>
        <taxon>Niastella</taxon>
    </lineage>
</organism>
<dbReference type="EMBL" id="LVYD01000084">
    <property type="protein sequence ID" value="OQP59231.1"/>
    <property type="molecule type" value="Genomic_DNA"/>
</dbReference>
<protein>
    <submittedName>
        <fullName evidence="1">Uncharacterized protein</fullName>
    </submittedName>
</protein>
<proteinExistence type="predicted"/>
<sequence length="60" mass="7033">MTITLFVRTPAIWSGFSYCYQTTQPDRYNQFMVVNCYNAQAGGYTYRLCLFGKEQEQISK</sequence>
<keyword evidence="2" id="KW-1185">Reference proteome</keyword>
<gene>
    <name evidence="1" type="ORF">A3860_38275</name>
</gene>